<reference evidence="1 2" key="1">
    <citation type="submission" date="2024-02" db="EMBL/GenBank/DDBJ databases">
        <authorList>
            <person name="Saticioglu I.B."/>
        </authorList>
    </citation>
    <scope>NUCLEOTIDE SEQUENCE [LARGE SCALE GENOMIC DNA]</scope>
    <source>
        <strain evidence="1 2">Mu-80</strain>
    </source>
</reference>
<gene>
    <name evidence="1" type="ORF">WDU99_13375</name>
</gene>
<dbReference type="Proteomes" id="UP001371224">
    <property type="component" value="Unassembled WGS sequence"/>
</dbReference>
<comment type="caution">
    <text evidence="1">The sequence shown here is derived from an EMBL/GenBank/DDBJ whole genome shotgun (WGS) entry which is preliminary data.</text>
</comment>
<organism evidence="1 2">
    <name type="scientific">Microbacterium bandirmense</name>
    <dbReference type="NCBI Taxonomy" id="3122050"/>
    <lineage>
        <taxon>Bacteria</taxon>
        <taxon>Bacillati</taxon>
        <taxon>Actinomycetota</taxon>
        <taxon>Actinomycetes</taxon>
        <taxon>Micrococcales</taxon>
        <taxon>Microbacteriaceae</taxon>
        <taxon>Microbacterium</taxon>
    </lineage>
</organism>
<evidence type="ECO:0000313" key="2">
    <source>
        <dbReference type="Proteomes" id="UP001371224"/>
    </source>
</evidence>
<evidence type="ECO:0000313" key="1">
    <source>
        <dbReference type="EMBL" id="MEJ1089306.1"/>
    </source>
</evidence>
<name>A0ABU8LFE7_9MICO</name>
<sequence length="73" mass="7701">MSEEHTGPWADDDMPETVWGDGALFDPLSTDSFSQELAGIDESDWGDADLLWGDDAIGVVDQGGDASDADLLG</sequence>
<keyword evidence="2" id="KW-1185">Reference proteome</keyword>
<accession>A0ABU8LFE7</accession>
<protein>
    <submittedName>
        <fullName evidence="1">Uncharacterized protein</fullName>
    </submittedName>
</protein>
<dbReference type="EMBL" id="JBBDGM010000012">
    <property type="protein sequence ID" value="MEJ1089306.1"/>
    <property type="molecule type" value="Genomic_DNA"/>
</dbReference>
<dbReference type="RefSeq" id="WP_337332952.1">
    <property type="nucleotide sequence ID" value="NZ_JBBDGM010000012.1"/>
</dbReference>
<proteinExistence type="predicted"/>